<dbReference type="GO" id="GO:0003676">
    <property type="term" value="F:nucleic acid binding"/>
    <property type="evidence" value="ECO:0007669"/>
    <property type="project" value="InterPro"/>
</dbReference>
<keyword evidence="13" id="KW-1185">Reference proteome</keyword>
<dbReference type="OrthoDB" id="5297934at2"/>
<dbReference type="Pfam" id="PF00271">
    <property type="entry name" value="Helicase_C"/>
    <property type="match status" value="1"/>
</dbReference>
<dbReference type="Proteomes" id="UP000318422">
    <property type="component" value="Unassembled WGS sequence"/>
</dbReference>
<dbReference type="InterPro" id="IPR027417">
    <property type="entry name" value="P-loop_NTPase"/>
</dbReference>
<evidence type="ECO:0000256" key="5">
    <source>
        <dbReference type="ARBA" id="ARBA00038437"/>
    </source>
</evidence>
<feature type="region of interest" description="Disordered" evidence="8">
    <location>
        <begin position="374"/>
        <end position="528"/>
    </location>
</feature>
<evidence type="ECO:0000256" key="3">
    <source>
        <dbReference type="ARBA" id="ARBA00022806"/>
    </source>
</evidence>
<dbReference type="PANTHER" id="PTHR47959:SF17">
    <property type="entry name" value="ATP-DEPENDENT RNA HELICASE DEAD BOX FAMILY"/>
    <property type="match status" value="1"/>
</dbReference>
<dbReference type="InterPro" id="IPR000629">
    <property type="entry name" value="RNA-helicase_DEAD-box_CS"/>
</dbReference>
<name>A0A4Y4CZA1_ZOORA</name>
<dbReference type="Gene3D" id="3.40.50.300">
    <property type="entry name" value="P-loop containing nucleotide triphosphate hydrolases"/>
    <property type="match status" value="2"/>
</dbReference>
<dbReference type="SMART" id="SM00487">
    <property type="entry name" value="DEXDc"/>
    <property type="match status" value="1"/>
</dbReference>
<sequence>MDFANLGLSEHIVKAVNDAGYTTPTPVQLAAIPAALAGKDLVVSSQTGSGKTAAFMLPSLQRLTTEPTIKARGPRVLVLTPTRELAVQVTDACKGYGKNLRHAKAVSVVGGMPYPVQNKLLSSPYEILVATPGRLMDQMNSGRIDFGRLEILILDEADRMLDMGFVDDIEAIVAKLPANRQTLFFSATLDGQVARMMQRMLKDPERIEINSAESRHENIEQRLLVADDIGHKNRLLDGILRDVGVEQAIVFTATKRDADALTLNLESQGHSVAALHGDMNQRMRTRTLDQLRRGHLRVLIATDVAARGIDVRTISHVINYDLPKVAADYVHRIGRTGRGGSSGIAISLAERRDVRLLRAIERYTRQPLAVHTLPGLEARSTMPADDRRPGGGGPRRDGGRSFGNGGGRFGDKRPSSGHGNNGGSRFDREPRRSFGDSDASRGEGRPASPWAGRSEARTEGRFEGRRDFAEKRTGEFSERPRHPEHRTEFPHVAKRSSTHHTSGSGFGGGRSEGTGGKPRAGRTFNRDR</sequence>
<dbReference type="PROSITE" id="PS00039">
    <property type="entry name" value="DEAD_ATP_HELICASE"/>
    <property type="match status" value="1"/>
</dbReference>
<dbReference type="EMBL" id="BJNV01000049">
    <property type="protein sequence ID" value="GEC96643.1"/>
    <property type="molecule type" value="Genomic_DNA"/>
</dbReference>
<dbReference type="RefSeq" id="WP_141353149.1">
    <property type="nucleotide sequence ID" value="NZ_BJNV01000049.1"/>
</dbReference>
<dbReference type="PROSITE" id="PS51192">
    <property type="entry name" value="HELICASE_ATP_BIND_1"/>
    <property type="match status" value="1"/>
</dbReference>
<dbReference type="PANTHER" id="PTHR47959">
    <property type="entry name" value="ATP-DEPENDENT RNA HELICASE RHLE-RELATED"/>
    <property type="match status" value="1"/>
</dbReference>
<comment type="caution">
    <text evidence="12">The sequence shown here is derived from an EMBL/GenBank/DDBJ whole genome shotgun (WGS) entry which is preliminary data.</text>
</comment>
<evidence type="ECO:0000259" key="9">
    <source>
        <dbReference type="PROSITE" id="PS51192"/>
    </source>
</evidence>
<feature type="domain" description="DEAD-box RNA helicase Q" evidence="11">
    <location>
        <begin position="1"/>
        <end position="29"/>
    </location>
</feature>
<feature type="short sequence motif" description="Q motif" evidence="6">
    <location>
        <begin position="1"/>
        <end position="29"/>
    </location>
</feature>
<dbReference type="GO" id="GO:0003724">
    <property type="term" value="F:RNA helicase activity"/>
    <property type="evidence" value="ECO:0007669"/>
    <property type="project" value="InterPro"/>
</dbReference>
<dbReference type="PROSITE" id="PS51195">
    <property type="entry name" value="Q_MOTIF"/>
    <property type="match status" value="1"/>
</dbReference>
<reference evidence="12 13" key="1">
    <citation type="submission" date="2019-06" db="EMBL/GenBank/DDBJ databases">
        <title>Whole genome shotgun sequence of Zoogloea ramigera NBRC 15342.</title>
        <authorList>
            <person name="Hosoyama A."/>
            <person name="Uohara A."/>
            <person name="Ohji S."/>
            <person name="Ichikawa N."/>
        </authorList>
    </citation>
    <scope>NUCLEOTIDE SEQUENCE [LARGE SCALE GENOMIC DNA]</scope>
    <source>
        <strain evidence="12 13">NBRC 15342</strain>
    </source>
</reference>
<gene>
    <name evidence="12" type="ORF">ZRA01_27160</name>
</gene>
<dbReference type="SUPFAM" id="SSF52540">
    <property type="entry name" value="P-loop containing nucleoside triphosphate hydrolases"/>
    <property type="match status" value="1"/>
</dbReference>
<dbReference type="InterPro" id="IPR014001">
    <property type="entry name" value="Helicase_ATP-bd"/>
</dbReference>
<dbReference type="InterPro" id="IPR044742">
    <property type="entry name" value="DEAD/DEAH_RhlB"/>
</dbReference>
<dbReference type="InterPro" id="IPR001650">
    <property type="entry name" value="Helicase_C-like"/>
</dbReference>
<organism evidence="12 13">
    <name type="scientific">Zoogloea ramigera</name>
    <dbReference type="NCBI Taxonomy" id="350"/>
    <lineage>
        <taxon>Bacteria</taxon>
        <taxon>Pseudomonadati</taxon>
        <taxon>Pseudomonadota</taxon>
        <taxon>Betaproteobacteria</taxon>
        <taxon>Rhodocyclales</taxon>
        <taxon>Zoogloeaceae</taxon>
        <taxon>Zoogloea</taxon>
    </lineage>
</organism>
<proteinExistence type="inferred from homology"/>
<keyword evidence="3 7" id="KW-0347">Helicase</keyword>
<evidence type="ECO:0000313" key="12">
    <source>
        <dbReference type="EMBL" id="GEC96643.1"/>
    </source>
</evidence>
<protein>
    <submittedName>
        <fullName evidence="12">ATP-dependent RNA helicase</fullName>
    </submittedName>
</protein>
<evidence type="ECO:0000313" key="13">
    <source>
        <dbReference type="Proteomes" id="UP000318422"/>
    </source>
</evidence>
<dbReference type="Pfam" id="PF00270">
    <property type="entry name" value="DEAD"/>
    <property type="match status" value="1"/>
</dbReference>
<dbReference type="GO" id="GO:0016787">
    <property type="term" value="F:hydrolase activity"/>
    <property type="evidence" value="ECO:0007669"/>
    <property type="project" value="UniProtKB-KW"/>
</dbReference>
<dbReference type="GO" id="GO:0005829">
    <property type="term" value="C:cytosol"/>
    <property type="evidence" value="ECO:0007669"/>
    <property type="project" value="TreeGrafter"/>
</dbReference>
<evidence type="ECO:0000256" key="4">
    <source>
        <dbReference type="ARBA" id="ARBA00022840"/>
    </source>
</evidence>
<dbReference type="CDD" id="cd00268">
    <property type="entry name" value="DEADc"/>
    <property type="match status" value="1"/>
</dbReference>
<dbReference type="CDD" id="cd18787">
    <property type="entry name" value="SF2_C_DEAD"/>
    <property type="match status" value="1"/>
</dbReference>
<dbReference type="InterPro" id="IPR011545">
    <property type="entry name" value="DEAD/DEAH_box_helicase_dom"/>
</dbReference>
<keyword evidence="4 7" id="KW-0067">ATP-binding</keyword>
<evidence type="ECO:0000256" key="2">
    <source>
        <dbReference type="ARBA" id="ARBA00022801"/>
    </source>
</evidence>
<dbReference type="InterPro" id="IPR050079">
    <property type="entry name" value="DEAD_box_RNA_helicase"/>
</dbReference>
<keyword evidence="1 7" id="KW-0547">Nucleotide-binding</keyword>
<evidence type="ECO:0000256" key="1">
    <source>
        <dbReference type="ARBA" id="ARBA00022741"/>
    </source>
</evidence>
<dbReference type="SMART" id="SM00490">
    <property type="entry name" value="HELICc"/>
    <property type="match status" value="1"/>
</dbReference>
<comment type="similarity">
    <text evidence="5 7">Belongs to the DEAD box helicase family.</text>
</comment>
<evidence type="ECO:0000256" key="8">
    <source>
        <dbReference type="SAM" id="MobiDB-lite"/>
    </source>
</evidence>
<evidence type="ECO:0000256" key="6">
    <source>
        <dbReference type="PROSITE-ProRule" id="PRU00552"/>
    </source>
</evidence>
<dbReference type="PROSITE" id="PS51194">
    <property type="entry name" value="HELICASE_CTER"/>
    <property type="match status" value="1"/>
</dbReference>
<feature type="compositionally biased region" description="Basic and acidic residues" evidence="8">
    <location>
        <begin position="454"/>
        <end position="491"/>
    </location>
</feature>
<dbReference type="InterPro" id="IPR014014">
    <property type="entry name" value="RNA_helicase_DEAD_Q_motif"/>
</dbReference>
<dbReference type="AlphaFoldDB" id="A0A4Y4CZA1"/>
<feature type="domain" description="Helicase ATP-binding" evidence="9">
    <location>
        <begin position="32"/>
        <end position="207"/>
    </location>
</feature>
<accession>A0A4Y4CZA1</accession>
<keyword evidence="2 7" id="KW-0378">Hydrolase</keyword>
<feature type="compositionally biased region" description="Basic and acidic residues" evidence="8">
    <location>
        <begin position="384"/>
        <end position="399"/>
    </location>
</feature>
<evidence type="ECO:0000259" key="11">
    <source>
        <dbReference type="PROSITE" id="PS51195"/>
    </source>
</evidence>
<feature type="domain" description="Helicase C-terminal" evidence="10">
    <location>
        <begin position="235"/>
        <end position="381"/>
    </location>
</feature>
<feature type="compositionally biased region" description="Basic and acidic residues" evidence="8">
    <location>
        <begin position="425"/>
        <end position="444"/>
    </location>
</feature>
<evidence type="ECO:0000259" key="10">
    <source>
        <dbReference type="PROSITE" id="PS51194"/>
    </source>
</evidence>
<feature type="compositionally biased region" description="Gly residues" evidence="8">
    <location>
        <begin position="504"/>
        <end position="518"/>
    </location>
</feature>
<evidence type="ECO:0000256" key="7">
    <source>
        <dbReference type="RuleBase" id="RU000492"/>
    </source>
</evidence>
<dbReference type="GO" id="GO:0005524">
    <property type="term" value="F:ATP binding"/>
    <property type="evidence" value="ECO:0007669"/>
    <property type="project" value="UniProtKB-KW"/>
</dbReference>